<dbReference type="RefSeq" id="WP_152169855.1">
    <property type="nucleotide sequence ID" value="NZ_CP045096.1"/>
</dbReference>
<dbReference type="PANTHER" id="PTHR43434:SF1">
    <property type="entry name" value="PHOSPHOGLYCOLATE PHOSPHATASE"/>
    <property type="match status" value="1"/>
</dbReference>
<sequence length="274" mass="29628">MTAKNPTLDETDETDGTHGTDDSGETAETTEPLRLRRLLDTARTVLLDFDGPVCDLFGGRSTRPAALEIKAMARRKWNTLDPAVEACDDSHGILHPLRDMLDRKRDAGLDPAVLREANDIVTRYEYECAGSAEPAPGIQSLLDSLLGRGKRLAIVTNNAEGPVRRFLELHGMSRKFEAVCGRDPGEPRRMKPDPASVHRALRALSPTSPAHAVMIGDQLTDLRAAVSAGVGFLGYSTEPERARLLRCAGAHGVVASHARLVTACAPPQVSRSRP</sequence>
<organism evidence="2 3">
    <name type="scientific">Streptomyces phaeolivaceus</name>
    <dbReference type="NCBI Taxonomy" id="2653200"/>
    <lineage>
        <taxon>Bacteria</taxon>
        <taxon>Bacillati</taxon>
        <taxon>Actinomycetota</taxon>
        <taxon>Actinomycetes</taxon>
        <taxon>Kitasatosporales</taxon>
        <taxon>Streptomycetaceae</taxon>
        <taxon>Streptomyces</taxon>
    </lineage>
</organism>
<dbReference type="InterPro" id="IPR036412">
    <property type="entry name" value="HAD-like_sf"/>
</dbReference>
<dbReference type="KEGG" id="sphv:F9278_21855"/>
<dbReference type="AlphaFoldDB" id="A0A5P8K5U0"/>
<dbReference type="InterPro" id="IPR023214">
    <property type="entry name" value="HAD_sf"/>
</dbReference>
<keyword evidence="2" id="KW-0378">Hydrolase</keyword>
<gene>
    <name evidence="2" type="ORF">F9278_21855</name>
</gene>
<evidence type="ECO:0000313" key="2">
    <source>
        <dbReference type="EMBL" id="QFQ98390.1"/>
    </source>
</evidence>
<accession>A0A5P8K5U0</accession>
<dbReference type="GO" id="GO:0008967">
    <property type="term" value="F:phosphoglycolate phosphatase activity"/>
    <property type="evidence" value="ECO:0007669"/>
    <property type="project" value="TreeGrafter"/>
</dbReference>
<evidence type="ECO:0000313" key="3">
    <source>
        <dbReference type="Proteomes" id="UP000327294"/>
    </source>
</evidence>
<dbReference type="InterPro" id="IPR050155">
    <property type="entry name" value="HAD-like_hydrolase_sf"/>
</dbReference>
<dbReference type="GO" id="GO:0005829">
    <property type="term" value="C:cytosol"/>
    <property type="evidence" value="ECO:0007669"/>
    <property type="project" value="TreeGrafter"/>
</dbReference>
<keyword evidence="3" id="KW-1185">Reference proteome</keyword>
<dbReference type="SUPFAM" id="SSF56784">
    <property type="entry name" value="HAD-like"/>
    <property type="match status" value="1"/>
</dbReference>
<reference evidence="2 3" key="1">
    <citation type="submission" date="2019-10" db="EMBL/GenBank/DDBJ databases">
        <title>Streptomyces sp. strain GY16 isolated from leaves of Broussonetia papyrifera.</title>
        <authorList>
            <person name="Mo P."/>
        </authorList>
    </citation>
    <scope>NUCLEOTIDE SEQUENCE [LARGE SCALE GENOMIC DNA]</scope>
    <source>
        <strain evidence="2 3">GY16</strain>
    </source>
</reference>
<dbReference type="Gene3D" id="3.40.50.1000">
    <property type="entry name" value="HAD superfamily/HAD-like"/>
    <property type="match status" value="1"/>
</dbReference>
<dbReference type="PANTHER" id="PTHR43434">
    <property type="entry name" value="PHOSPHOGLYCOLATE PHOSPHATASE"/>
    <property type="match status" value="1"/>
</dbReference>
<name>A0A5P8K5U0_9ACTN</name>
<proteinExistence type="predicted"/>
<protein>
    <submittedName>
        <fullName evidence="2">HAD family hydrolase</fullName>
    </submittedName>
</protein>
<feature type="region of interest" description="Disordered" evidence="1">
    <location>
        <begin position="1"/>
        <end position="32"/>
    </location>
</feature>
<evidence type="ECO:0000256" key="1">
    <source>
        <dbReference type="SAM" id="MobiDB-lite"/>
    </source>
</evidence>
<dbReference type="Pfam" id="PF13419">
    <property type="entry name" value="HAD_2"/>
    <property type="match status" value="1"/>
</dbReference>
<dbReference type="GO" id="GO:0006281">
    <property type="term" value="P:DNA repair"/>
    <property type="evidence" value="ECO:0007669"/>
    <property type="project" value="TreeGrafter"/>
</dbReference>
<dbReference type="EMBL" id="CP045096">
    <property type="protein sequence ID" value="QFQ98390.1"/>
    <property type="molecule type" value="Genomic_DNA"/>
</dbReference>
<dbReference type="Gene3D" id="1.10.150.240">
    <property type="entry name" value="Putative phosphatase, domain 2"/>
    <property type="match status" value="1"/>
</dbReference>
<dbReference type="InterPro" id="IPR041492">
    <property type="entry name" value="HAD_2"/>
</dbReference>
<dbReference type="Proteomes" id="UP000327294">
    <property type="component" value="Chromosome"/>
</dbReference>
<dbReference type="InterPro" id="IPR023198">
    <property type="entry name" value="PGP-like_dom2"/>
</dbReference>